<proteinExistence type="predicted"/>
<protein>
    <recommendedName>
        <fullName evidence="2">Nudix hydrolase domain-containing protein</fullName>
    </recommendedName>
</protein>
<dbReference type="InterPro" id="IPR000086">
    <property type="entry name" value="NUDIX_hydrolase_dom"/>
</dbReference>
<dbReference type="InterPro" id="IPR020084">
    <property type="entry name" value="NUDIX_hydrolase_CS"/>
</dbReference>
<dbReference type="InterPro" id="IPR015797">
    <property type="entry name" value="NUDIX_hydrolase-like_dom_sf"/>
</dbReference>
<dbReference type="AlphaFoldDB" id="A0A645CJ15"/>
<comment type="caution">
    <text evidence="3">The sequence shown here is derived from an EMBL/GenBank/DDBJ whole genome shotgun (WGS) entry which is preliminary data.</text>
</comment>
<evidence type="ECO:0000256" key="1">
    <source>
        <dbReference type="ARBA" id="ARBA00022801"/>
    </source>
</evidence>
<evidence type="ECO:0000259" key="2">
    <source>
        <dbReference type="PROSITE" id="PS51462"/>
    </source>
</evidence>
<dbReference type="SUPFAM" id="SSF55811">
    <property type="entry name" value="Nudix"/>
    <property type="match status" value="1"/>
</dbReference>
<accession>A0A645CJ15</accession>
<dbReference type="GO" id="GO:0047631">
    <property type="term" value="F:ADP-ribose diphosphatase activity"/>
    <property type="evidence" value="ECO:0007669"/>
    <property type="project" value="TreeGrafter"/>
</dbReference>
<keyword evidence="1" id="KW-0378">Hydrolase</keyword>
<sequence>MTVAKNIASRTLFAGKFLALEEIAYADGEGRTRLWESAVRTRSTPAVMIVPTIRPGDRLVLVRQFRPPTGKYVWEAPAGLIEPGESIEAAALRELYEETGYTGTIRRVLPASFSSSGLSGESVHMVFVDIDGARYGDKLPANAPDPGEQISVHPVARGELFRHLETAMREGDAVDSKLLLYAHIYAD</sequence>
<evidence type="ECO:0000313" key="3">
    <source>
        <dbReference type="EMBL" id="MPM76941.1"/>
    </source>
</evidence>
<dbReference type="GO" id="GO:0019693">
    <property type="term" value="P:ribose phosphate metabolic process"/>
    <property type="evidence" value="ECO:0007669"/>
    <property type="project" value="TreeGrafter"/>
</dbReference>
<dbReference type="GO" id="GO:0006753">
    <property type="term" value="P:nucleoside phosphate metabolic process"/>
    <property type="evidence" value="ECO:0007669"/>
    <property type="project" value="TreeGrafter"/>
</dbReference>
<organism evidence="3">
    <name type="scientific">bioreactor metagenome</name>
    <dbReference type="NCBI Taxonomy" id="1076179"/>
    <lineage>
        <taxon>unclassified sequences</taxon>
        <taxon>metagenomes</taxon>
        <taxon>ecological metagenomes</taxon>
    </lineage>
</organism>
<gene>
    <name evidence="3" type="ORF">SDC9_123940</name>
</gene>
<dbReference type="PROSITE" id="PS51462">
    <property type="entry name" value="NUDIX"/>
    <property type="match status" value="1"/>
</dbReference>
<dbReference type="PRINTS" id="PR00502">
    <property type="entry name" value="NUDIXFAMILY"/>
</dbReference>
<reference evidence="3" key="1">
    <citation type="submission" date="2019-08" db="EMBL/GenBank/DDBJ databases">
        <authorList>
            <person name="Kucharzyk K."/>
            <person name="Murdoch R.W."/>
            <person name="Higgins S."/>
            <person name="Loffler F."/>
        </authorList>
    </citation>
    <scope>NUCLEOTIDE SEQUENCE</scope>
</reference>
<dbReference type="EMBL" id="VSSQ01027610">
    <property type="protein sequence ID" value="MPM76941.1"/>
    <property type="molecule type" value="Genomic_DNA"/>
</dbReference>
<feature type="domain" description="Nudix hydrolase" evidence="2">
    <location>
        <begin position="42"/>
        <end position="181"/>
    </location>
</feature>
<name>A0A645CJ15_9ZZZZ</name>
<dbReference type="InterPro" id="IPR020476">
    <property type="entry name" value="Nudix_hydrolase"/>
</dbReference>
<dbReference type="PROSITE" id="PS00893">
    <property type="entry name" value="NUDIX_BOX"/>
    <property type="match status" value="1"/>
</dbReference>
<dbReference type="Gene3D" id="3.90.79.10">
    <property type="entry name" value="Nucleoside Triphosphate Pyrophosphohydrolase"/>
    <property type="match status" value="1"/>
</dbReference>
<dbReference type="PANTHER" id="PTHR11839">
    <property type="entry name" value="UDP/ADP-SUGAR PYROPHOSPHATASE"/>
    <property type="match status" value="1"/>
</dbReference>
<dbReference type="Pfam" id="PF00293">
    <property type="entry name" value="NUDIX"/>
    <property type="match status" value="1"/>
</dbReference>
<dbReference type="PANTHER" id="PTHR11839:SF1">
    <property type="entry name" value="ADP-SUGAR PYROPHOSPHATASE"/>
    <property type="match status" value="1"/>
</dbReference>